<sequence>MKPVRLQVQGFMPFRLHQEVEFTGLDLFAIVGPTGSGKSALLDAMTFALYGQTPRLGASGMEALISQNEQGASVNLEFEVRGQRHRVARTRGRKASQNALTFESWHPDDSPAAGRWVSRASGKVTETNQLIVDTVGLDYQAFTRAVMLPQGEFATFLKGRSSERQKLLGDLLNLGEVGEMASFARDRARTYTSQLTARQALLDNEYADVTQDTLTAWTAELAAADARAETLRDAREDLTVSVARQRELGQLVQALAAARTALDRHEAQGGSVREGAGRAAAARRVAAVLPLTVQARQSALALDRATLAAQRAQDALTVTGRAAGTADTAVQAALAALDRIPALEARIAALREAEGLAVRLRLAGGRPDSTHPQPLPWDEAQHGQAAQAAEKARKNALERVKLDAERAALQRRRADHTLEEQTQARELTEQDRVKRDGLSGKQRQDTLKQERDALQERLGVLAHRHLLHPGEPCPLCEQTVLTVPPQDAAEPAARLAVLNDEISRLELTLEALRTRYNDLNVNTRARARTLDGAATRLQEEQEHLDLRESDLRQAETTLAATVQGDPADLAARYLAGLAGQLRDMGGQPTQELARVQGQIRTLRDAHDTARQAHARTQAQHAAAAAQADAARTQEHERAREAQAAQDALHAHLAPLGLSAEQAEAAALPELDIQALETAAQTHEDLRQRLSAERADLERRLGTQTFDPAQLSTAERELAGLDAEIRAAQGLAGQLTQRLTSGRERLARKTALEDEARDLAARLDTWKTLASSLGVSAFQQYLLQEVESRLLSGAGQLLLEISDGRYRLRLQDGEYAVEDLWNAGETRAVRTLSGGETFLASLSLAIALSDYLAGNQILGALFLDEGFGTLDPQALEAVAGALENLRTGGRMVGVITHIESLSERLPHHLLVTKSAAGSSVHRLQS</sequence>
<evidence type="ECO:0000313" key="4">
    <source>
        <dbReference type="EMBL" id="GGJ61501.1"/>
    </source>
</evidence>
<keyword evidence="1" id="KW-0175">Coiled coil</keyword>
<dbReference type="RefSeq" id="WP_188960332.1">
    <property type="nucleotide sequence ID" value="NZ_BMOE01000001.1"/>
</dbReference>
<feature type="domain" description="Rad50/SbcC-type AAA" evidence="3">
    <location>
        <begin position="5"/>
        <end position="176"/>
    </location>
</feature>
<dbReference type="Pfam" id="PF13476">
    <property type="entry name" value="AAA_23"/>
    <property type="match status" value="1"/>
</dbReference>
<evidence type="ECO:0000256" key="1">
    <source>
        <dbReference type="SAM" id="Coils"/>
    </source>
</evidence>
<dbReference type="EMBL" id="BMOE01000001">
    <property type="protein sequence ID" value="GGJ61501.1"/>
    <property type="molecule type" value="Genomic_DNA"/>
</dbReference>
<feature type="coiled-coil region" evidence="1">
    <location>
        <begin position="495"/>
        <end position="557"/>
    </location>
</feature>
<comment type="caution">
    <text evidence="4">The sequence shown here is derived from an EMBL/GenBank/DDBJ whole genome shotgun (WGS) entry which is preliminary data.</text>
</comment>
<dbReference type="GO" id="GO:0006302">
    <property type="term" value="P:double-strand break repair"/>
    <property type="evidence" value="ECO:0007669"/>
    <property type="project" value="InterPro"/>
</dbReference>
<feature type="compositionally biased region" description="Basic and acidic residues" evidence="2">
    <location>
        <begin position="631"/>
        <end position="640"/>
    </location>
</feature>
<dbReference type="GO" id="GO:0016887">
    <property type="term" value="F:ATP hydrolysis activity"/>
    <property type="evidence" value="ECO:0007669"/>
    <property type="project" value="InterPro"/>
</dbReference>
<dbReference type="PANTHER" id="PTHR32114:SF2">
    <property type="entry name" value="ABC TRANSPORTER ABCH.3"/>
    <property type="match status" value="1"/>
</dbReference>
<evidence type="ECO:0000259" key="3">
    <source>
        <dbReference type="Pfam" id="PF13476"/>
    </source>
</evidence>
<keyword evidence="5" id="KW-1185">Reference proteome</keyword>
<feature type="coiled-coil region" evidence="1">
    <location>
        <begin position="672"/>
        <end position="730"/>
    </location>
</feature>
<dbReference type="InterPro" id="IPR027417">
    <property type="entry name" value="P-loop_NTPase"/>
</dbReference>
<proteinExistence type="predicted"/>
<gene>
    <name evidence="4" type="primary">sbcC</name>
    <name evidence="4" type="ORF">GCM10008939_01560</name>
</gene>
<feature type="region of interest" description="Disordered" evidence="2">
    <location>
        <begin position="411"/>
        <end position="447"/>
    </location>
</feature>
<organism evidence="4 5">
    <name type="scientific">Deinococcus aquiradiocola</name>
    <dbReference type="NCBI Taxonomy" id="393059"/>
    <lineage>
        <taxon>Bacteria</taxon>
        <taxon>Thermotogati</taxon>
        <taxon>Deinococcota</taxon>
        <taxon>Deinococci</taxon>
        <taxon>Deinococcales</taxon>
        <taxon>Deinococcaceae</taxon>
        <taxon>Deinococcus</taxon>
    </lineage>
</organism>
<feature type="compositionally biased region" description="Basic and acidic residues" evidence="2">
    <location>
        <begin position="415"/>
        <end position="447"/>
    </location>
</feature>
<reference evidence="4" key="2">
    <citation type="submission" date="2020-09" db="EMBL/GenBank/DDBJ databases">
        <authorList>
            <person name="Sun Q."/>
            <person name="Ohkuma M."/>
        </authorList>
    </citation>
    <scope>NUCLEOTIDE SEQUENCE</scope>
    <source>
        <strain evidence="4">JCM 14371</strain>
    </source>
</reference>
<feature type="region of interest" description="Disordered" evidence="2">
    <location>
        <begin position="364"/>
        <end position="394"/>
    </location>
</feature>
<dbReference type="Gene3D" id="3.40.50.300">
    <property type="entry name" value="P-loop containing nucleotide triphosphate hydrolases"/>
    <property type="match status" value="2"/>
</dbReference>
<protein>
    <submittedName>
        <fullName evidence="4">Nuclease SbcCD subunit C</fullName>
    </submittedName>
</protein>
<feature type="compositionally biased region" description="Low complexity" evidence="2">
    <location>
        <begin position="614"/>
        <end position="630"/>
    </location>
</feature>
<dbReference type="InterPro" id="IPR038729">
    <property type="entry name" value="Rad50/SbcC_AAA"/>
</dbReference>
<dbReference type="AlphaFoldDB" id="A0A917UJP0"/>
<evidence type="ECO:0000256" key="2">
    <source>
        <dbReference type="SAM" id="MobiDB-lite"/>
    </source>
</evidence>
<dbReference type="SUPFAM" id="SSF52540">
    <property type="entry name" value="P-loop containing nucleoside triphosphate hydrolases"/>
    <property type="match status" value="1"/>
</dbReference>
<reference evidence="4" key="1">
    <citation type="journal article" date="2014" name="Int. J. Syst. Evol. Microbiol.">
        <title>Complete genome sequence of Corynebacterium casei LMG S-19264T (=DSM 44701T), isolated from a smear-ripened cheese.</title>
        <authorList>
            <consortium name="US DOE Joint Genome Institute (JGI-PGF)"/>
            <person name="Walter F."/>
            <person name="Albersmeier A."/>
            <person name="Kalinowski J."/>
            <person name="Ruckert C."/>
        </authorList>
    </citation>
    <scope>NUCLEOTIDE SEQUENCE</scope>
    <source>
        <strain evidence="4">JCM 14371</strain>
    </source>
</reference>
<dbReference type="PANTHER" id="PTHR32114">
    <property type="entry name" value="ABC TRANSPORTER ABCH.3"/>
    <property type="match status" value="1"/>
</dbReference>
<evidence type="ECO:0000313" key="5">
    <source>
        <dbReference type="Proteomes" id="UP000635726"/>
    </source>
</evidence>
<accession>A0A917UJP0</accession>
<dbReference type="Proteomes" id="UP000635726">
    <property type="component" value="Unassembled WGS sequence"/>
</dbReference>
<feature type="region of interest" description="Disordered" evidence="2">
    <location>
        <begin position="612"/>
        <end position="645"/>
    </location>
</feature>
<name>A0A917UJP0_9DEIO</name>
<dbReference type="Pfam" id="PF13558">
    <property type="entry name" value="SbcC_Walker_B"/>
    <property type="match status" value="1"/>
</dbReference>